<dbReference type="AlphaFoldDB" id="G7QBK5"/>
<feature type="region of interest" description="Disordered" evidence="1">
    <location>
        <begin position="1"/>
        <end position="23"/>
    </location>
</feature>
<evidence type="ECO:0000313" key="2">
    <source>
        <dbReference type="EMBL" id="EHJ48868.1"/>
    </source>
</evidence>
<dbReference type="RefSeq" id="WP_009182228.1">
    <property type="nucleotide sequence ID" value="NZ_CM001368.1"/>
</dbReference>
<keyword evidence="3" id="KW-1185">Reference proteome</keyword>
<dbReference type="EMBL" id="CM001368">
    <property type="protein sequence ID" value="EHJ48868.1"/>
    <property type="molecule type" value="Genomic_DNA"/>
</dbReference>
<organism evidence="2 3">
    <name type="scientific">Solidesulfovibrio carbinoliphilus subsp. oakridgensis</name>
    <dbReference type="NCBI Taxonomy" id="694327"/>
    <lineage>
        <taxon>Bacteria</taxon>
        <taxon>Pseudomonadati</taxon>
        <taxon>Thermodesulfobacteriota</taxon>
        <taxon>Desulfovibrionia</taxon>
        <taxon>Desulfovibrionales</taxon>
        <taxon>Desulfovibrionaceae</taxon>
        <taxon>Solidesulfovibrio</taxon>
    </lineage>
</organism>
<name>G7QBK5_9BACT</name>
<dbReference type="HOGENOM" id="CLU_081277_1_0_7"/>
<feature type="region of interest" description="Disordered" evidence="1">
    <location>
        <begin position="204"/>
        <end position="223"/>
    </location>
</feature>
<sequence>MTKKSKKIPAPTPAVEPTPMTQAETERYEAFMTRRQTTPKAVKFVVKEGKSGNGSVTQDMAHGPENALAAFSAAAGSVDSDFCCRLINQAVNASTTGGLDTVGHSNAIAATMTGLAPQNELEGMLAAQMTACHNAAMECLRRACVKDQTFEGRKMNMTFADRFLRTFAVQVEALGKYRKGGQQKVVVEHVHVYPGGQAIVGNVNQTPGGEGAEHGNDGSTPCQQALAAQPDAIPRRLGDGQAMLCPVQKDGGALPATGHGER</sequence>
<proteinExistence type="predicted"/>
<reference evidence="3" key="1">
    <citation type="journal article" date="2015" name="Genome Announc.">
        <title>High-Quality Draft Genome Sequence of Desulfovibrio carbinoliphilus FW-101-2B, an Organic Acid-Oxidizing Sulfate-Reducing Bacterium Isolated from Uranium(VI)-Contaminated Groundwater.</title>
        <authorList>
            <person name="Ramsay B.D."/>
            <person name="Hwang C."/>
            <person name="Woo H.L."/>
            <person name="Carroll S.L."/>
            <person name="Lucas S."/>
            <person name="Han J."/>
            <person name="Lapidus A.L."/>
            <person name="Cheng J.F."/>
            <person name="Goodwin L.A."/>
            <person name="Pitluck S."/>
            <person name="Peters L."/>
            <person name="Chertkov O."/>
            <person name="Held B."/>
            <person name="Detter J.C."/>
            <person name="Han C.S."/>
            <person name="Tapia R."/>
            <person name="Land M.L."/>
            <person name="Hauser L.J."/>
            <person name="Kyrpides N.C."/>
            <person name="Ivanova N.N."/>
            <person name="Mikhailova N."/>
            <person name="Pagani I."/>
            <person name="Woyke T."/>
            <person name="Arkin A.P."/>
            <person name="Dehal P."/>
            <person name="Chivian D."/>
            <person name="Criddle C.S."/>
            <person name="Wu W."/>
            <person name="Chakraborty R."/>
            <person name="Hazen T.C."/>
            <person name="Fields M.W."/>
        </authorList>
    </citation>
    <scope>NUCLEOTIDE SEQUENCE [LARGE SCALE GENOMIC DNA]</scope>
    <source>
        <strain evidence="3">FW-101-2B</strain>
    </source>
</reference>
<evidence type="ECO:0000313" key="3">
    <source>
        <dbReference type="Proteomes" id="UP000004662"/>
    </source>
</evidence>
<gene>
    <name evidence="2" type="ORF">DFW101_2865</name>
</gene>
<accession>G7QBK5</accession>
<dbReference type="eggNOG" id="ENOG50335XC">
    <property type="taxonomic scope" value="Bacteria"/>
</dbReference>
<protein>
    <submittedName>
        <fullName evidence="2">Uncharacterized protein</fullName>
    </submittedName>
</protein>
<dbReference type="Proteomes" id="UP000004662">
    <property type="component" value="Chromosome"/>
</dbReference>
<evidence type="ECO:0000256" key="1">
    <source>
        <dbReference type="SAM" id="MobiDB-lite"/>
    </source>
</evidence>
<dbReference type="OrthoDB" id="5647243at2"/>